<dbReference type="EMBL" id="MHSU01000006">
    <property type="protein sequence ID" value="OHA51164.1"/>
    <property type="molecule type" value="Genomic_DNA"/>
</dbReference>
<name>A0A1G2PS65_9BACT</name>
<evidence type="ECO:0000256" key="4">
    <source>
        <dbReference type="ARBA" id="ARBA00032089"/>
    </source>
</evidence>
<dbReference type="GO" id="GO:0005886">
    <property type="term" value="C:plasma membrane"/>
    <property type="evidence" value="ECO:0007669"/>
    <property type="project" value="TreeGrafter"/>
</dbReference>
<dbReference type="InterPro" id="IPR055342">
    <property type="entry name" value="MreC_beta-barrel_core"/>
</dbReference>
<keyword evidence="5" id="KW-0175">Coiled coil</keyword>
<organism evidence="7 8">
    <name type="scientific">Candidatus Terrybacteria bacterium RIFCSPHIGHO2_02_41_19</name>
    <dbReference type="NCBI Taxonomy" id="1802364"/>
    <lineage>
        <taxon>Bacteria</taxon>
        <taxon>Candidatus Terryibacteriota</taxon>
    </lineage>
</organism>
<comment type="similarity">
    <text evidence="1">Belongs to the MreC family.</text>
</comment>
<feature type="coiled-coil region" evidence="5">
    <location>
        <begin position="71"/>
        <end position="108"/>
    </location>
</feature>
<dbReference type="Proteomes" id="UP000178646">
    <property type="component" value="Unassembled WGS sequence"/>
</dbReference>
<dbReference type="AlphaFoldDB" id="A0A1G2PS65"/>
<dbReference type="PANTHER" id="PTHR34138:SF1">
    <property type="entry name" value="CELL SHAPE-DETERMINING PROTEIN MREC"/>
    <property type="match status" value="1"/>
</dbReference>
<dbReference type="PANTHER" id="PTHR34138">
    <property type="entry name" value="CELL SHAPE-DETERMINING PROTEIN MREC"/>
    <property type="match status" value="1"/>
</dbReference>
<accession>A0A1G2PS65</accession>
<comment type="caution">
    <text evidence="7">The sequence shown here is derived from an EMBL/GenBank/DDBJ whole genome shotgun (WGS) entry which is preliminary data.</text>
</comment>
<dbReference type="Gene3D" id="2.40.10.350">
    <property type="entry name" value="Rod shape-determining protein MreC, domain 2"/>
    <property type="match status" value="1"/>
</dbReference>
<protein>
    <recommendedName>
        <fullName evidence="2">Cell shape-determining protein MreC</fullName>
    </recommendedName>
    <alternativeName>
        <fullName evidence="4">Cell shape protein MreC</fullName>
    </alternativeName>
</protein>
<feature type="domain" description="Rod shape-determining protein MreC beta-barrel core" evidence="6">
    <location>
        <begin position="122"/>
        <end position="259"/>
    </location>
</feature>
<proteinExistence type="inferred from homology"/>
<evidence type="ECO:0000256" key="5">
    <source>
        <dbReference type="SAM" id="Coils"/>
    </source>
</evidence>
<dbReference type="GO" id="GO:0008360">
    <property type="term" value="P:regulation of cell shape"/>
    <property type="evidence" value="ECO:0007669"/>
    <property type="project" value="UniProtKB-KW"/>
</dbReference>
<dbReference type="InterPro" id="IPR042177">
    <property type="entry name" value="Cell/Rod_1"/>
</dbReference>
<keyword evidence="3" id="KW-0133">Cell shape</keyword>
<dbReference type="Gene3D" id="2.40.10.340">
    <property type="entry name" value="Rod shape-determining protein MreC, domain 1"/>
    <property type="match status" value="1"/>
</dbReference>
<evidence type="ECO:0000259" key="6">
    <source>
        <dbReference type="Pfam" id="PF04085"/>
    </source>
</evidence>
<evidence type="ECO:0000313" key="7">
    <source>
        <dbReference type="EMBL" id="OHA51164.1"/>
    </source>
</evidence>
<dbReference type="InterPro" id="IPR007221">
    <property type="entry name" value="MreC"/>
</dbReference>
<dbReference type="InterPro" id="IPR042175">
    <property type="entry name" value="Cell/Rod_MreC_2"/>
</dbReference>
<sequence>MTKIYPQNRDKRKKRKTWIFIFAIFALLGATNGNVRNFTVKAIVNVTNPVFKFSRFAAEKKDSIVFLFRNKQSLDEELNYLRERNIELENEIILLESAKKENEELKILLSRPEKKSYILGSIISRPPQSPYDMIVVDAGSDNGVKNGMRAVVYGGVLIGHAVEVFPGASKIKLVSYPGEETNLIMENGKISAIGLGLGGGNIEVKIPSSVKINSGDKINTEGTSHYLLGTADKIEADALNPFQKIIFRTPVNLNELQKIGLEK</sequence>
<gene>
    <name evidence="7" type="ORF">A2W59_01635</name>
</gene>
<evidence type="ECO:0000256" key="1">
    <source>
        <dbReference type="ARBA" id="ARBA00009369"/>
    </source>
</evidence>
<dbReference type="Pfam" id="PF04085">
    <property type="entry name" value="MreC"/>
    <property type="match status" value="1"/>
</dbReference>
<evidence type="ECO:0000256" key="3">
    <source>
        <dbReference type="ARBA" id="ARBA00022960"/>
    </source>
</evidence>
<evidence type="ECO:0000313" key="8">
    <source>
        <dbReference type="Proteomes" id="UP000178646"/>
    </source>
</evidence>
<evidence type="ECO:0000256" key="2">
    <source>
        <dbReference type="ARBA" id="ARBA00013855"/>
    </source>
</evidence>
<reference evidence="7 8" key="1">
    <citation type="journal article" date="2016" name="Nat. Commun.">
        <title>Thousands of microbial genomes shed light on interconnected biogeochemical processes in an aquifer system.</title>
        <authorList>
            <person name="Anantharaman K."/>
            <person name="Brown C.T."/>
            <person name="Hug L.A."/>
            <person name="Sharon I."/>
            <person name="Castelle C.J."/>
            <person name="Probst A.J."/>
            <person name="Thomas B.C."/>
            <person name="Singh A."/>
            <person name="Wilkins M.J."/>
            <person name="Karaoz U."/>
            <person name="Brodie E.L."/>
            <person name="Williams K.H."/>
            <person name="Hubbard S.S."/>
            <person name="Banfield J.F."/>
        </authorList>
    </citation>
    <scope>NUCLEOTIDE SEQUENCE [LARGE SCALE GENOMIC DNA]</scope>
</reference>